<evidence type="ECO:0000256" key="1">
    <source>
        <dbReference type="ARBA" id="ARBA00023203"/>
    </source>
</evidence>
<comment type="caution">
    <text evidence="4">The sequence shown here is derived from an EMBL/GenBank/DDBJ whole genome shotgun (WGS) entry which is preliminary data.</text>
</comment>
<protein>
    <recommendedName>
        <fullName evidence="3">WH2 domain-containing protein</fullName>
    </recommendedName>
</protein>
<dbReference type="GO" id="GO:0006887">
    <property type="term" value="P:exocytosis"/>
    <property type="evidence" value="ECO:0007669"/>
    <property type="project" value="TreeGrafter"/>
</dbReference>
<dbReference type="AlphaFoldDB" id="A0AAU9V5B0"/>
<dbReference type="PROSITE" id="PS51082">
    <property type="entry name" value="WH2"/>
    <property type="match status" value="1"/>
</dbReference>
<gene>
    <name evidence="4" type="ORF">EEDITHA_LOCUS20781</name>
</gene>
<dbReference type="GO" id="GO:0032456">
    <property type="term" value="P:endocytic recycling"/>
    <property type="evidence" value="ECO:0007669"/>
    <property type="project" value="TreeGrafter"/>
</dbReference>
<sequence>MYLIFIVIREERTHAPAPVATGDAHASLMAAIRQAGGVGRAKLKPAAESTPAKGANQSIGGDLMADLHAKLSMRRRGISGAERSGGGSVLHTLASVIPEPGDQSSPQRSSSDDDWD</sequence>
<dbReference type="InterPro" id="IPR003124">
    <property type="entry name" value="WH2_dom"/>
</dbReference>
<dbReference type="GO" id="GO:0005829">
    <property type="term" value="C:cytosol"/>
    <property type="evidence" value="ECO:0007669"/>
    <property type="project" value="GOC"/>
</dbReference>
<dbReference type="GO" id="GO:0043014">
    <property type="term" value="F:alpha-tubulin binding"/>
    <property type="evidence" value="ECO:0007669"/>
    <property type="project" value="InterPro"/>
</dbReference>
<evidence type="ECO:0000259" key="3">
    <source>
        <dbReference type="PROSITE" id="PS51082"/>
    </source>
</evidence>
<dbReference type="GO" id="GO:0034314">
    <property type="term" value="P:Arp2/3 complex-mediated actin nucleation"/>
    <property type="evidence" value="ECO:0007669"/>
    <property type="project" value="InterPro"/>
</dbReference>
<dbReference type="GO" id="GO:0043015">
    <property type="term" value="F:gamma-tubulin binding"/>
    <property type="evidence" value="ECO:0007669"/>
    <property type="project" value="TreeGrafter"/>
</dbReference>
<dbReference type="Proteomes" id="UP001153954">
    <property type="component" value="Unassembled WGS sequence"/>
</dbReference>
<feature type="region of interest" description="Disordered" evidence="2">
    <location>
        <begin position="75"/>
        <end position="116"/>
    </location>
</feature>
<organism evidence="4 5">
    <name type="scientific">Euphydryas editha</name>
    <name type="common">Edith's checkerspot</name>
    <dbReference type="NCBI Taxonomy" id="104508"/>
    <lineage>
        <taxon>Eukaryota</taxon>
        <taxon>Metazoa</taxon>
        <taxon>Ecdysozoa</taxon>
        <taxon>Arthropoda</taxon>
        <taxon>Hexapoda</taxon>
        <taxon>Insecta</taxon>
        <taxon>Pterygota</taxon>
        <taxon>Neoptera</taxon>
        <taxon>Endopterygota</taxon>
        <taxon>Lepidoptera</taxon>
        <taxon>Glossata</taxon>
        <taxon>Ditrysia</taxon>
        <taxon>Papilionoidea</taxon>
        <taxon>Nymphalidae</taxon>
        <taxon>Nymphalinae</taxon>
        <taxon>Euphydryas</taxon>
    </lineage>
</organism>
<dbReference type="PANTHER" id="PTHR23331:SF1">
    <property type="entry name" value="WASH COMPLEX SUBUNIT 1"/>
    <property type="match status" value="1"/>
</dbReference>
<dbReference type="GO" id="GO:0042147">
    <property type="term" value="P:retrograde transport, endosome to Golgi"/>
    <property type="evidence" value="ECO:0007669"/>
    <property type="project" value="TreeGrafter"/>
</dbReference>
<dbReference type="EMBL" id="CAKOGL010000029">
    <property type="protein sequence ID" value="CAH2106679.1"/>
    <property type="molecule type" value="Genomic_DNA"/>
</dbReference>
<evidence type="ECO:0000313" key="4">
    <source>
        <dbReference type="EMBL" id="CAH2106679.1"/>
    </source>
</evidence>
<dbReference type="InterPro" id="IPR028290">
    <property type="entry name" value="WASH1"/>
</dbReference>
<evidence type="ECO:0000256" key="2">
    <source>
        <dbReference type="SAM" id="MobiDB-lite"/>
    </source>
</evidence>
<keyword evidence="5" id="KW-1185">Reference proteome</keyword>
<keyword evidence="1" id="KW-0009">Actin-binding</keyword>
<reference evidence="4" key="1">
    <citation type="submission" date="2022-03" db="EMBL/GenBank/DDBJ databases">
        <authorList>
            <person name="Tunstrom K."/>
        </authorList>
    </citation>
    <scope>NUCLEOTIDE SEQUENCE</scope>
</reference>
<accession>A0AAU9V5B0</accession>
<dbReference type="GO" id="GO:0071203">
    <property type="term" value="C:WASH complex"/>
    <property type="evidence" value="ECO:0007669"/>
    <property type="project" value="InterPro"/>
</dbReference>
<name>A0AAU9V5B0_EUPED</name>
<dbReference type="PANTHER" id="PTHR23331">
    <property type="entry name" value="CXYORF1"/>
    <property type="match status" value="1"/>
</dbReference>
<dbReference type="GO" id="GO:0003779">
    <property type="term" value="F:actin binding"/>
    <property type="evidence" value="ECO:0007669"/>
    <property type="project" value="UniProtKB-KW"/>
</dbReference>
<proteinExistence type="predicted"/>
<dbReference type="GO" id="GO:0055037">
    <property type="term" value="C:recycling endosome"/>
    <property type="evidence" value="ECO:0007669"/>
    <property type="project" value="TreeGrafter"/>
</dbReference>
<feature type="region of interest" description="Disordered" evidence="2">
    <location>
        <begin position="42"/>
        <end position="61"/>
    </location>
</feature>
<feature type="domain" description="WH2" evidence="3">
    <location>
        <begin position="24"/>
        <end position="46"/>
    </location>
</feature>
<dbReference type="GO" id="GO:0005769">
    <property type="term" value="C:early endosome"/>
    <property type="evidence" value="ECO:0007669"/>
    <property type="project" value="InterPro"/>
</dbReference>
<evidence type="ECO:0000313" key="5">
    <source>
        <dbReference type="Proteomes" id="UP001153954"/>
    </source>
</evidence>